<dbReference type="AlphaFoldDB" id="A0A160VGD6"/>
<evidence type="ECO:0000313" key="1">
    <source>
        <dbReference type="EMBL" id="CUV09442.1"/>
    </source>
</evidence>
<reference evidence="1" key="1">
    <citation type="submission" date="2015-10" db="EMBL/GenBank/DDBJ databases">
        <authorList>
            <person name="Gilbert D.G."/>
        </authorList>
    </citation>
    <scope>NUCLEOTIDE SEQUENCE</scope>
</reference>
<name>A0A160VGD6_9ZZZZ</name>
<gene>
    <name evidence="1" type="ORF">MGWOODY_Mmi2051</name>
</gene>
<dbReference type="EMBL" id="FAXC01000249">
    <property type="protein sequence ID" value="CUV09442.1"/>
    <property type="molecule type" value="Genomic_DNA"/>
</dbReference>
<sequence length="161" mass="18236">MLASIIYGQFQTSDAKYRGFSKIDCLGLIIYGIDDDDLFDEIEKLTRSIAVETLPRNVKLDYFTECPMYPLSVEFHTIENKDGTISGTIAVAVEATSESTTIEVKYPSVDEENWYYQIGFMPIIEDRQVFSNAGNKSVITTAEVLIQKVLDQFLLRLVENP</sequence>
<accession>A0A160VGD6</accession>
<proteinExistence type="predicted"/>
<protein>
    <submittedName>
        <fullName evidence="1">Uncharacterized protein</fullName>
    </submittedName>
</protein>
<organism evidence="1">
    <name type="scientific">hydrothermal vent metagenome</name>
    <dbReference type="NCBI Taxonomy" id="652676"/>
    <lineage>
        <taxon>unclassified sequences</taxon>
        <taxon>metagenomes</taxon>
        <taxon>ecological metagenomes</taxon>
    </lineage>
</organism>